<proteinExistence type="predicted"/>
<keyword evidence="5" id="KW-0133">Cell shape</keyword>
<evidence type="ECO:0000256" key="8">
    <source>
        <dbReference type="ARBA" id="ARBA00023136"/>
    </source>
</evidence>
<evidence type="ECO:0000256" key="5">
    <source>
        <dbReference type="ARBA" id="ARBA00022960"/>
    </source>
</evidence>
<dbReference type="Pfam" id="PF01098">
    <property type="entry name" value="FTSW_RODA_SPOVE"/>
    <property type="match status" value="1"/>
</dbReference>
<feature type="transmembrane region" description="Helical" evidence="12">
    <location>
        <begin position="17"/>
        <end position="37"/>
    </location>
</feature>
<comment type="catalytic activity">
    <reaction evidence="11">
        <text>[GlcNAc-(1-&gt;4)-Mur2Ac(oyl-L-Ala-gamma-D-Glu-L-Lys-D-Ala-D-Ala)](n)-di-trans,octa-cis-undecaprenyl diphosphate + beta-D-GlcNAc-(1-&gt;4)-Mur2Ac(oyl-L-Ala-gamma-D-Glu-L-Lys-D-Ala-D-Ala)-di-trans,octa-cis-undecaprenyl diphosphate = [GlcNAc-(1-&gt;4)-Mur2Ac(oyl-L-Ala-gamma-D-Glu-L-Lys-D-Ala-D-Ala)](n+1)-di-trans,octa-cis-undecaprenyl diphosphate + di-trans,octa-cis-undecaprenyl diphosphate + H(+)</text>
        <dbReference type="Rhea" id="RHEA:23708"/>
        <dbReference type="Rhea" id="RHEA-COMP:9602"/>
        <dbReference type="Rhea" id="RHEA-COMP:9603"/>
        <dbReference type="ChEBI" id="CHEBI:15378"/>
        <dbReference type="ChEBI" id="CHEBI:58405"/>
        <dbReference type="ChEBI" id="CHEBI:60033"/>
        <dbReference type="ChEBI" id="CHEBI:78435"/>
        <dbReference type="EC" id="2.4.99.28"/>
    </reaction>
</comment>
<dbReference type="AlphaFoldDB" id="A0A1W1DZE5"/>
<keyword evidence="8 12" id="KW-0472">Membrane</keyword>
<dbReference type="GO" id="GO:0008955">
    <property type="term" value="F:peptidoglycan glycosyltransferase activity"/>
    <property type="evidence" value="ECO:0007669"/>
    <property type="project" value="UniProtKB-EC"/>
</dbReference>
<dbReference type="EMBL" id="FPHZ01000007">
    <property type="protein sequence ID" value="SFV87399.1"/>
    <property type="molecule type" value="Genomic_DNA"/>
</dbReference>
<keyword evidence="4 12" id="KW-0812">Transmembrane</keyword>
<evidence type="ECO:0000256" key="7">
    <source>
        <dbReference type="ARBA" id="ARBA00022989"/>
    </source>
</evidence>
<evidence type="ECO:0000256" key="9">
    <source>
        <dbReference type="ARBA" id="ARBA00032370"/>
    </source>
</evidence>
<keyword evidence="3" id="KW-0808">Transferase</keyword>
<dbReference type="EC" id="2.4.99.28" evidence="10"/>
<comment type="subcellular location">
    <subcellularLocation>
        <location evidence="1">Membrane</location>
        <topology evidence="1">Multi-pass membrane protein</topology>
    </subcellularLocation>
</comment>
<accession>A0A1W1DZE5</accession>
<evidence type="ECO:0000256" key="6">
    <source>
        <dbReference type="ARBA" id="ARBA00022984"/>
    </source>
</evidence>
<organism evidence="13">
    <name type="scientific">hydrothermal vent metagenome</name>
    <dbReference type="NCBI Taxonomy" id="652676"/>
    <lineage>
        <taxon>unclassified sequences</taxon>
        <taxon>metagenomes</taxon>
        <taxon>ecological metagenomes</taxon>
    </lineage>
</organism>
<gene>
    <name evidence="13" type="ORF">MNB_SUP05-SYMBIONT-4-734</name>
    <name evidence="14" type="ORF">MNB_SUP05-SYMBIONT-5-1346</name>
</gene>
<dbReference type="GO" id="GO:0032153">
    <property type="term" value="C:cell division site"/>
    <property type="evidence" value="ECO:0007669"/>
    <property type="project" value="TreeGrafter"/>
</dbReference>
<evidence type="ECO:0000256" key="12">
    <source>
        <dbReference type="SAM" id="Phobius"/>
    </source>
</evidence>
<keyword evidence="13" id="KW-0131">Cell cycle</keyword>
<feature type="transmembrane region" description="Helical" evidence="12">
    <location>
        <begin position="257"/>
        <end position="282"/>
    </location>
</feature>
<dbReference type="GO" id="GO:0051301">
    <property type="term" value="P:cell division"/>
    <property type="evidence" value="ECO:0007669"/>
    <property type="project" value="UniProtKB-KW"/>
</dbReference>
<feature type="transmembrane region" description="Helical" evidence="12">
    <location>
        <begin position="105"/>
        <end position="126"/>
    </location>
</feature>
<keyword evidence="2" id="KW-0328">Glycosyltransferase</keyword>
<dbReference type="PANTHER" id="PTHR30474">
    <property type="entry name" value="CELL CYCLE PROTEIN"/>
    <property type="match status" value="1"/>
</dbReference>
<evidence type="ECO:0000256" key="10">
    <source>
        <dbReference type="ARBA" id="ARBA00044770"/>
    </source>
</evidence>
<evidence type="ECO:0000256" key="3">
    <source>
        <dbReference type="ARBA" id="ARBA00022679"/>
    </source>
</evidence>
<protein>
    <recommendedName>
        <fullName evidence="10">peptidoglycan glycosyltransferase</fullName>
        <ecNumber evidence="10">2.4.99.28</ecNumber>
    </recommendedName>
    <alternativeName>
        <fullName evidence="9">Peptidoglycan polymerase</fullName>
    </alternativeName>
</protein>
<dbReference type="GO" id="GO:0008360">
    <property type="term" value="P:regulation of cell shape"/>
    <property type="evidence" value="ECO:0007669"/>
    <property type="project" value="UniProtKB-KW"/>
</dbReference>
<evidence type="ECO:0000256" key="4">
    <source>
        <dbReference type="ARBA" id="ARBA00022692"/>
    </source>
</evidence>
<sequence>MFDEIFDKTDKLPDKKLLFVILALVAFGWIMSSSASIEHSAKQGIFIGVGMMIGSVILFIPLSFFKQHSRKLFILTLFLLTLVFIPGITAGVINGSMRWIDLIFFNFQPSEMMKLVMILYIANFLVRREKMITSSRKGLVIAFAIIGTSSVLTMAETDFGATLLIAVIALGMLFLAGAYIKELLILGAFTITVASIYVFLDPTRWERWTVFWADDLWHKPLQTLQSLIAVGRGDWTGTGLGAGIQKYSKLPEAHTDMIFSIVGEETGIVGMFFVLFSFAYILNKGFNIASEALKDNRKYSYYVAYGICIWFGIQIGVNISMNLGLIPIKGYALPLISYGGTSMLFSLSALAILLRIDMENRAKHKKRKNYV</sequence>
<keyword evidence="13" id="KW-0132">Cell division</keyword>
<feature type="transmembrane region" description="Helical" evidence="12">
    <location>
        <begin position="161"/>
        <end position="178"/>
    </location>
</feature>
<reference evidence="13" key="1">
    <citation type="submission" date="2016-10" db="EMBL/GenBank/DDBJ databases">
        <authorList>
            <person name="de Groot N.N."/>
        </authorList>
    </citation>
    <scope>NUCLEOTIDE SEQUENCE</scope>
</reference>
<feature type="transmembrane region" description="Helical" evidence="12">
    <location>
        <begin position="335"/>
        <end position="356"/>
    </location>
</feature>
<evidence type="ECO:0000256" key="11">
    <source>
        <dbReference type="ARBA" id="ARBA00049902"/>
    </source>
</evidence>
<evidence type="ECO:0000256" key="1">
    <source>
        <dbReference type="ARBA" id="ARBA00004141"/>
    </source>
</evidence>
<evidence type="ECO:0000313" key="14">
    <source>
        <dbReference type="EMBL" id="SFV87399.1"/>
    </source>
</evidence>
<feature type="transmembrane region" description="Helical" evidence="12">
    <location>
        <begin position="72"/>
        <end position="93"/>
    </location>
</feature>
<keyword evidence="7 12" id="KW-1133">Transmembrane helix</keyword>
<keyword evidence="6" id="KW-0573">Peptidoglycan synthesis</keyword>
<feature type="transmembrane region" description="Helical" evidence="12">
    <location>
        <begin position="138"/>
        <end position="155"/>
    </location>
</feature>
<dbReference type="GO" id="GO:0005886">
    <property type="term" value="C:plasma membrane"/>
    <property type="evidence" value="ECO:0007669"/>
    <property type="project" value="TreeGrafter"/>
</dbReference>
<evidence type="ECO:0000313" key="13">
    <source>
        <dbReference type="EMBL" id="SFV87100.1"/>
    </source>
</evidence>
<dbReference type="GO" id="GO:0015648">
    <property type="term" value="F:lipid-linked peptidoglycan transporter activity"/>
    <property type="evidence" value="ECO:0007669"/>
    <property type="project" value="TreeGrafter"/>
</dbReference>
<feature type="transmembrane region" description="Helical" evidence="12">
    <location>
        <begin position="43"/>
        <end position="65"/>
    </location>
</feature>
<feature type="transmembrane region" description="Helical" evidence="12">
    <location>
        <begin position="302"/>
        <end position="323"/>
    </location>
</feature>
<evidence type="ECO:0000256" key="2">
    <source>
        <dbReference type="ARBA" id="ARBA00022676"/>
    </source>
</evidence>
<name>A0A1W1DZE5_9ZZZZ</name>
<feature type="transmembrane region" description="Helical" evidence="12">
    <location>
        <begin position="183"/>
        <end position="200"/>
    </location>
</feature>
<dbReference type="InterPro" id="IPR001182">
    <property type="entry name" value="FtsW/RodA"/>
</dbReference>
<dbReference type="GO" id="GO:0009252">
    <property type="term" value="P:peptidoglycan biosynthetic process"/>
    <property type="evidence" value="ECO:0007669"/>
    <property type="project" value="UniProtKB-KW"/>
</dbReference>
<dbReference type="PANTHER" id="PTHR30474:SF2">
    <property type="entry name" value="PEPTIDOGLYCAN GLYCOSYLTRANSFERASE FTSW-RELATED"/>
    <property type="match status" value="1"/>
</dbReference>
<dbReference type="EMBL" id="FPHY01000149">
    <property type="protein sequence ID" value="SFV87100.1"/>
    <property type="molecule type" value="Genomic_DNA"/>
</dbReference>